<name>A0AAE0C889_9CHLO</name>
<dbReference type="AlphaFoldDB" id="A0AAE0C889"/>
<keyword evidence="2" id="KW-1185">Reference proteome</keyword>
<evidence type="ECO:0000313" key="2">
    <source>
        <dbReference type="Proteomes" id="UP001190700"/>
    </source>
</evidence>
<gene>
    <name evidence="1" type="ORF">CYMTET_40326</name>
</gene>
<accession>A0AAE0C889</accession>
<sequence length="193" mass="22886">MRVGIAAFVRYAHSRRHNRAQIPPRGERRRLIVKACATSLQRKLEHARQMLSVKNMITTFWVRKRFRILRCTMREWSRLTRSSWRSYLTFARVVYDYAYHRANAVNERKLADVENEERCNLHRNIVYAEIRLDDRLKLIRNLSAANEKHRMQKERGEAMLTLLRTTSWAMRCADCGCCREGRETSDAPDTSGQ</sequence>
<reference evidence="1 2" key="1">
    <citation type="journal article" date="2015" name="Genome Biol. Evol.">
        <title>Comparative Genomics of a Bacterivorous Green Alga Reveals Evolutionary Causalities and Consequences of Phago-Mixotrophic Mode of Nutrition.</title>
        <authorList>
            <person name="Burns J.A."/>
            <person name="Paasch A."/>
            <person name="Narechania A."/>
            <person name="Kim E."/>
        </authorList>
    </citation>
    <scope>NUCLEOTIDE SEQUENCE [LARGE SCALE GENOMIC DNA]</scope>
    <source>
        <strain evidence="1 2">PLY_AMNH</strain>
    </source>
</reference>
<protein>
    <submittedName>
        <fullName evidence="1">Uncharacterized protein</fullName>
    </submittedName>
</protein>
<evidence type="ECO:0000313" key="1">
    <source>
        <dbReference type="EMBL" id="KAK3250276.1"/>
    </source>
</evidence>
<dbReference type="EMBL" id="LGRX02026811">
    <property type="protein sequence ID" value="KAK3250276.1"/>
    <property type="molecule type" value="Genomic_DNA"/>
</dbReference>
<organism evidence="1 2">
    <name type="scientific">Cymbomonas tetramitiformis</name>
    <dbReference type="NCBI Taxonomy" id="36881"/>
    <lineage>
        <taxon>Eukaryota</taxon>
        <taxon>Viridiplantae</taxon>
        <taxon>Chlorophyta</taxon>
        <taxon>Pyramimonadophyceae</taxon>
        <taxon>Pyramimonadales</taxon>
        <taxon>Pyramimonadaceae</taxon>
        <taxon>Cymbomonas</taxon>
    </lineage>
</organism>
<comment type="caution">
    <text evidence="1">The sequence shown here is derived from an EMBL/GenBank/DDBJ whole genome shotgun (WGS) entry which is preliminary data.</text>
</comment>
<dbReference type="Proteomes" id="UP001190700">
    <property type="component" value="Unassembled WGS sequence"/>
</dbReference>
<proteinExistence type="predicted"/>